<gene>
    <name evidence="1" type="ORF">F511_16418</name>
</gene>
<name>A0A2Z7CIT1_9LAMI</name>
<evidence type="ECO:0000313" key="2">
    <source>
        <dbReference type="Proteomes" id="UP000250235"/>
    </source>
</evidence>
<evidence type="ECO:0000313" key="1">
    <source>
        <dbReference type="EMBL" id="KZV47031.1"/>
    </source>
</evidence>
<organism evidence="1 2">
    <name type="scientific">Dorcoceras hygrometricum</name>
    <dbReference type="NCBI Taxonomy" id="472368"/>
    <lineage>
        <taxon>Eukaryota</taxon>
        <taxon>Viridiplantae</taxon>
        <taxon>Streptophyta</taxon>
        <taxon>Embryophyta</taxon>
        <taxon>Tracheophyta</taxon>
        <taxon>Spermatophyta</taxon>
        <taxon>Magnoliopsida</taxon>
        <taxon>eudicotyledons</taxon>
        <taxon>Gunneridae</taxon>
        <taxon>Pentapetalae</taxon>
        <taxon>asterids</taxon>
        <taxon>lamiids</taxon>
        <taxon>Lamiales</taxon>
        <taxon>Gesneriaceae</taxon>
        <taxon>Didymocarpoideae</taxon>
        <taxon>Trichosporeae</taxon>
        <taxon>Loxocarpinae</taxon>
        <taxon>Dorcoceras</taxon>
    </lineage>
</organism>
<proteinExistence type="predicted"/>
<keyword evidence="2" id="KW-1185">Reference proteome</keyword>
<dbReference type="EMBL" id="KQ995330">
    <property type="protein sequence ID" value="KZV47031.1"/>
    <property type="molecule type" value="Genomic_DNA"/>
</dbReference>
<accession>A0A2Z7CIT1</accession>
<reference evidence="1 2" key="1">
    <citation type="journal article" date="2015" name="Proc. Natl. Acad. Sci. U.S.A.">
        <title>The resurrection genome of Boea hygrometrica: A blueprint for survival of dehydration.</title>
        <authorList>
            <person name="Xiao L."/>
            <person name="Yang G."/>
            <person name="Zhang L."/>
            <person name="Yang X."/>
            <person name="Zhao S."/>
            <person name="Ji Z."/>
            <person name="Zhou Q."/>
            <person name="Hu M."/>
            <person name="Wang Y."/>
            <person name="Chen M."/>
            <person name="Xu Y."/>
            <person name="Jin H."/>
            <person name="Xiao X."/>
            <person name="Hu G."/>
            <person name="Bao F."/>
            <person name="Hu Y."/>
            <person name="Wan P."/>
            <person name="Li L."/>
            <person name="Deng X."/>
            <person name="Kuang T."/>
            <person name="Xiang C."/>
            <person name="Zhu J.K."/>
            <person name="Oliver M.J."/>
            <person name="He Y."/>
        </authorList>
    </citation>
    <scope>NUCLEOTIDE SEQUENCE [LARGE SCALE GENOMIC DNA]</scope>
    <source>
        <strain evidence="2">cv. XS01</strain>
    </source>
</reference>
<protein>
    <submittedName>
        <fullName evidence="1">Uncharacterized protein</fullName>
    </submittedName>
</protein>
<sequence>MVMNDLEQRSELREQLRAETAQRTIQSSRTTFSLEHIREIRSEHEKLSLVSVLILSVYRTTQRNALQIRFILSIISDRERVQFSREQLRQFLIILQEQITVSHVTAQS</sequence>
<dbReference type="AlphaFoldDB" id="A0A2Z7CIT1"/>
<dbReference type="Proteomes" id="UP000250235">
    <property type="component" value="Unassembled WGS sequence"/>
</dbReference>